<evidence type="ECO:0000313" key="2">
    <source>
        <dbReference type="EMBL" id="KAK7042650.1"/>
    </source>
</evidence>
<protein>
    <submittedName>
        <fullName evidence="2">Uncharacterized protein</fullName>
    </submittedName>
</protein>
<dbReference type="AlphaFoldDB" id="A0AAW0CXI3"/>
<reference evidence="2 3" key="1">
    <citation type="journal article" date="2024" name="J Genomics">
        <title>Draft genome sequencing and assembly of Favolaschia claudopus CIRM-BRFM 2984 isolated from oak limbs.</title>
        <authorList>
            <person name="Navarro D."/>
            <person name="Drula E."/>
            <person name="Chaduli D."/>
            <person name="Cazenave R."/>
            <person name="Ahrendt S."/>
            <person name="Wang J."/>
            <person name="Lipzen A."/>
            <person name="Daum C."/>
            <person name="Barry K."/>
            <person name="Grigoriev I.V."/>
            <person name="Favel A."/>
            <person name="Rosso M.N."/>
            <person name="Martin F."/>
        </authorList>
    </citation>
    <scope>NUCLEOTIDE SEQUENCE [LARGE SCALE GENOMIC DNA]</scope>
    <source>
        <strain evidence="2 3">CIRM-BRFM 2984</strain>
    </source>
</reference>
<accession>A0AAW0CXI3</accession>
<sequence>MWVPRKRLKSMFSAEAMTGITEYVCMAARSSNLFHHASDFEILGGQYILGDVHTHHVGVSVITLIILSLLLILLVYSSLTLT</sequence>
<organism evidence="2 3">
    <name type="scientific">Favolaschia claudopus</name>
    <dbReference type="NCBI Taxonomy" id="2862362"/>
    <lineage>
        <taxon>Eukaryota</taxon>
        <taxon>Fungi</taxon>
        <taxon>Dikarya</taxon>
        <taxon>Basidiomycota</taxon>
        <taxon>Agaricomycotina</taxon>
        <taxon>Agaricomycetes</taxon>
        <taxon>Agaricomycetidae</taxon>
        <taxon>Agaricales</taxon>
        <taxon>Marasmiineae</taxon>
        <taxon>Mycenaceae</taxon>
        <taxon>Favolaschia</taxon>
    </lineage>
</organism>
<name>A0AAW0CXI3_9AGAR</name>
<dbReference type="Proteomes" id="UP001362999">
    <property type="component" value="Unassembled WGS sequence"/>
</dbReference>
<comment type="caution">
    <text evidence="2">The sequence shown here is derived from an EMBL/GenBank/DDBJ whole genome shotgun (WGS) entry which is preliminary data.</text>
</comment>
<keyword evidence="3" id="KW-1185">Reference proteome</keyword>
<gene>
    <name evidence="2" type="ORF">R3P38DRAFT_2891572</name>
</gene>
<keyword evidence="1" id="KW-0812">Transmembrane</keyword>
<evidence type="ECO:0000313" key="3">
    <source>
        <dbReference type="Proteomes" id="UP001362999"/>
    </source>
</evidence>
<evidence type="ECO:0000256" key="1">
    <source>
        <dbReference type="SAM" id="Phobius"/>
    </source>
</evidence>
<proteinExistence type="predicted"/>
<feature type="transmembrane region" description="Helical" evidence="1">
    <location>
        <begin position="57"/>
        <end position="79"/>
    </location>
</feature>
<dbReference type="EMBL" id="JAWWNJ010000013">
    <property type="protein sequence ID" value="KAK7042650.1"/>
    <property type="molecule type" value="Genomic_DNA"/>
</dbReference>
<keyword evidence="1" id="KW-0472">Membrane</keyword>
<keyword evidence="1" id="KW-1133">Transmembrane helix</keyword>